<proteinExistence type="inferred from homology"/>
<keyword evidence="3" id="KW-0547">Nucleotide-binding</keyword>
<dbReference type="AlphaFoldDB" id="A0A4Q7Y1Q3"/>
<evidence type="ECO:0000256" key="2">
    <source>
        <dbReference type="ARBA" id="ARBA00022679"/>
    </source>
</evidence>
<organism evidence="9 10">
    <name type="scientific">Blastococcus saxobsidens</name>
    <dbReference type="NCBI Taxonomy" id="138336"/>
    <lineage>
        <taxon>Bacteria</taxon>
        <taxon>Bacillati</taxon>
        <taxon>Actinomycetota</taxon>
        <taxon>Actinomycetes</taxon>
        <taxon>Geodermatophilales</taxon>
        <taxon>Geodermatophilaceae</taxon>
        <taxon>Blastococcus</taxon>
    </lineage>
</organism>
<dbReference type="Pfam" id="PF17042">
    <property type="entry name" value="NBD_C"/>
    <property type="match status" value="1"/>
</dbReference>
<comment type="similarity">
    <text evidence="1">Belongs to the four-carbon acid sugar kinase family.</text>
</comment>
<keyword evidence="2" id="KW-0808">Transferase</keyword>
<accession>A0A4Q7Y1Q3</accession>
<dbReference type="Gene3D" id="3.40.50.10840">
    <property type="entry name" value="Putative sugar-binding, N-terminal domain"/>
    <property type="match status" value="1"/>
</dbReference>
<dbReference type="RefSeq" id="WP_104530431.1">
    <property type="nucleotide sequence ID" value="NZ_POQT01000054.1"/>
</dbReference>
<dbReference type="SUPFAM" id="SSF142764">
    <property type="entry name" value="YgbK-like"/>
    <property type="match status" value="1"/>
</dbReference>
<keyword evidence="10" id="KW-1185">Reference proteome</keyword>
<keyword evidence="6" id="KW-0119">Carbohydrate metabolism</keyword>
<comment type="caution">
    <text evidence="9">The sequence shown here is derived from an EMBL/GenBank/DDBJ whole genome shotgun (WGS) entry which is preliminary data.</text>
</comment>
<evidence type="ECO:0000313" key="10">
    <source>
        <dbReference type="Proteomes" id="UP000292507"/>
    </source>
</evidence>
<name>A0A4Q7Y1Q3_9ACTN</name>
<evidence type="ECO:0000259" key="7">
    <source>
        <dbReference type="Pfam" id="PF07005"/>
    </source>
</evidence>
<reference evidence="9 10" key="1">
    <citation type="submission" date="2019-02" db="EMBL/GenBank/DDBJ databases">
        <title>Sequencing the genomes of 1000 actinobacteria strains.</title>
        <authorList>
            <person name="Klenk H.-P."/>
        </authorList>
    </citation>
    <scope>NUCLEOTIDE SEQUENCE [LARGE SCALE GENOMIC DNA]</scope>
    <source>
        <strain evidence="9 10">DSM 44509</strain>
    </source>
</reference>
<evidence type="ECO:0000259" key="8">
    <source>
        <dbReference type="Pfam" id="PF17042"/>
    </source>
</evidence>
<feature type="domain" description="Four-carbon acid sugar kinase nucleotide binding" evidence="8">
    <location>
        <begin position="255"/>
        <end position="411"/>
    </location>
</feature>
<feature type="domain" description="Four-carbon acid sugar kinase N-terminal" evidence="7">
    <location>
        <begin position="5"/>
        <end position="230"/>
    </location>
</feature>
<dbReference type="Proteomes" id="UP000292507">
    <property type="component" value="Unassembled WGS sequence"/>
</dbReference>
<dbReference type="InterPro" id="IPR042213">
    <property type="entry name" value="NBD_C_sf"/>
</dbReference>
<dbReference type="InterPro" id="IPR037051">
    <property type="entry name" value="4-carb_acid_sugar_kinase_N_sf"/>
</dbReference>
<keyword evidence="4" id="KW-0418">Kinase</keyword>
<dbReference type="EMBL" id="SHKV01000001">
    <property type="protein sequence ID" value="RZU30712.1"/>
    <property type="molecule type" value="Genomic_DNA"/>
</dbReference>
<protein>
    <submittedName>
        <fullName evidence="9">Uncharacterized protein YgbK (DUF1537 family)</fullName>
    </submittedName>
</protein>
<keyword evidence="5" id="KW-0067">ATP-binding</keyword>
<evidence type="ECO:0000256" key="5">
    <source>
        <dbReference type="ARBA" id="ARBA00022840"/>
    </source>
</evidence>
<dbReference type="Gene3D" id="3.40.980.20">
    <property type="entry name" value="Four-carbon acid sugar kinase, nucleotide binding domain"/>
    <property type="match status" value="1"/>
</dbReference>
<dbReference type="InterPro" id="IPR010737">
    <property type="entry name" value="4-carb_acid_sugar_kinase_N"/>
</dbReference>
<gene>
    <name evidence="9" type="ORF">BKA19_0338</name>
</gene>
<dbReference type="GO" id="GO:0016301">
    <property type="term" value="F:kinase activity"/>
    <property type="evidence" value="ECO:0007669"/>
    <property type="project" value="UniProtKB-KW"/>
</dbReference>
<dbReference type="OrthoDB" id="153193at2"/>
<dbReference type="GO" id="GO:0005524">
    <property type="term" value="F:ATP binding"/>
    <property type="evidence" value="ECO:0007669"/>
    <property type="project" value="UniProtKB-KW"/>
</dbReference>
<evidence type="ECO:0000256" key="4">
    <source>
        <dbReference type="ARBA" id="ARBA00022777"/>
    </source>
</evidence>
<dbReference type="Pfam" id="PF07005">
    <property type="entry name" value="SBD_N"/>
    <property type="match status" value="1"/>
</dbReference>
<evidence type="ECO:0000256" key="1">
    <source>
        <dbReference type="ARBA" id="ARBA00005715"/>
    </source>
</evidence>
<evidence type="ECO:0000313" key="9">
    <source>
        <dbReference type="EMBL" id="RZU30712.1"/>
    </source>
</evidence>
<evidence type="ECO:0000256" key="6">
    <source>
        <dbReference type="ARBA" id="ARBA00023277"/>
    </source>
</evidence>
<dbReference type="InterPro" id="IPR031475">
    <property type="entry name" value="NBD_C"/>
</dbReference>
<sequence>MAEVLVVADDLTGANATAADFAEAGLRAATASAATRADVVTDMVARFDVVVATTDSRHAPPEEAARLVGEAVRAGWPAQLVCNRIDTTLRGNVGATTQALADEVRRLSGRRVVVLCAPAHPAAGRHTIGGTQLLDGRRLEETEVARDARTPMRTSDVREILGQQADLDAHLVPMATVTGPRADLVGALRSALTGGVDAFVVDAMTEEHLDRIATAAVAAAEGLDLVWVTSDPGPGSVAMARALGLGRTARGAPLLVVSGSATELTRAQLQQLSTERGAVLHRVPCLPSSAVPDVEAAAAALEQALTGAGPDEVVVFATVIDDSDVMPTTAEDAALIPRQLAAAVRRAVEAHPVEGLFTTGGDVTAAVLAELGSHGLEISGEVVPLAVAGTLVGGPWDGLHIATKGGLVGEVGTTVECVDHLRRTVELDRRRVASAATRFPDRPPD</sequence>
<evidence type="ECO:0000256" key="3">
    <source>
        <dbReference type="ARBA" id="ARBA00022741"/>
    </source>
</evidence>